<organism evidence="1 2">
    <name type="scientific">Effrenium voratum</name>
    <dbReference type="NCBI Taxonomy" id="2562239"/>
    <lineage>
        <taxon>Eukaryota</taxon>
        <taxon>Sar</taxon>
        <taxon>Alveolata</taxon>
        <taxon>Dinophyceae</taxon>
        <taxon>Suessiales</taxon>
        <taxon>Symbiodiniaceae</taxon>
        <taxon>Effrenium</taxon>
    </lineage>
</organism>
<protein>
    <submittedName>
        <fullName evidence="1">Uncharacterized protein</fullName>
    </submittedName>
</protein>
<dbReference type="Proteomes" id="UP001178507">
    <property type="component" value="Unassembled WGS sequence"/>
</dbReference>
<name>A0AA36J9H0_9DINO</name>
<gene>
    <name evidence="1" type="ORF">EVOR1521_LOCUS24187</name>
</gene>
<evidence type="ECO:0000313" key="1">
    <source>
        <dbReference type="EMBL" id="CAJ1400948.1"/>
    </source>
</evidence>
<evidence type="ECO:0000313" key="2">
    <source>
        <dbReference type="Proteomes" id="UP001178507"/>
    </source>
</evidence>
<dbReference type="AlphaFoldDB" id="A0AA36J9H0"/>
<reference evidence="1" key="1">
    <citation type="submission" date="2023-08" db="EMBL/GenBank/DDBJ databases">
        <authorList>
            <person name="Chen Y."/>
            <person name="Shah S."/>
            <person name="Dougan E. K."/>
            <person name="Thang M."/>
            <person name="Chan C."/>
        </authorList>
    </citation>
    <scope>NUCLEOTIDE SEQUENCE</scope>
</reference>
<comment type="caution">
    <text evidence="1">The sequence shown here is derived from an EMBL/GenBank/DDBJ whole genome shotgun (WGS) entry which is preliminary data.</text>
</comment>
<keyword evidence="2" id="KW-1185">Reference proteome</keyword>
<sequence>MVEAGERKAFARPFADLDDFGLPSDDEELISLAGPGARFVAAARRRKATGKVTTVLKDLPKEPREEVLPEPLKELQVEQEAKAAKPERKSWADMMEDDDIFDWPEVRCV</sequence>
<dbReference type="EMBL" id="CAUJNA010003392">
    <property type="protein sequence ID" value="CAJ1400948.1"/>
    <property type="molecule type" value="Genomic_DNA"/>
</dbReference>
<accession>A0AA36J9H0</accession>
<proteinExistence type="predicted"/>